<feature type="transmembrane region" description="Helical" evidence="11">
    <location>
        <begin position="44"/>
        <end position="64"/>
    </location>
</feature>
<dbReference type="EMBL" id="JAHJDP010000042">
    <property type="protein sequence ID" value="MBU2691090.1"/>
    <property type="molecule type" value="Genomic_DNA"/>
</dbReference>
<dbReference type="PANTHER" id="PTHR42823:SF3">
    <property type="entry name" value="ATP SYNTHASE SUBUNIT A, CHLOROPLASTIC"/>
    <property type="match status" value="1"/>
</dbReference>
<keyword evidence="8 11" id="KW-0406">Ion transport</keyword>
<evidence type="ECO:0000256" key="13">
    <source>
        <dbReference type="SAM" id="SignalP"/>
    </source>
</evidence>
<organism evidence="14 15">
    <name type="scientific">Eiseniibacteriota bacterium</name>
    <dbReference type="NCBI Taxonomy" id="2212470"/>
    <lineage>
        <taxon>Bacteria</taxon>
        <taxon>Candidatus Eiseniibacteriota</taxon>
    </lineage>
</organism>
<evidence type="ECO:0000313" key="15">
    <source>
        <dbReference type="Proteomes" id="UP000777784"/>
    </source>
</evidence>
<dbReference type="GO" id="GO:0046933">
    <property type="term" value="F:proton-transporting ATP synthase activity, rotational mechanism"/>
    <property type="evidence" value="ECO:0007669"/>
    <property type="project" value="UniProtKB-UniRule"/>
</dbReference>
<evidence type="ECO:0000256" key="11">
    <source>
        <dbReference type="HAMAP-Rule" id="MF_01393"/>
    </source>
</evidence>
<evidence type="ECO:0000256" key="3">
    <source>
        <dbReference type="ARBA" id="ARBA00022448"/>
    </source>
</evidence>
<dbReference type="NCBIfam" id="TIGR01131">
    <property type="entry name" value="ATP_synt_6_or_A"/>
    <property type="match status" value="1"/>
</dbReference>
<dbReference type="SUPFAM" id="SSF81336">
    <property type="entry name" value="F1F0 ATP synthase subunit A"/>
    <property type="match status" value="1"/>
</dbReference>
<dbReference type="InterPro" id="IPR045082">
    <property type="entry name" value="ATP_syn_F0_a_bact/chloroplast"/>
</dbReference>
<dbReference type="AlphaFoldDB" id="A0A948W6F9"/>
<keyword evidence="5 11" id="KW-0812">Transmembrane</keyword>
<evidence type="ECO:0000256" key="9">
    <source>
        <dbReference type="ARBA" id="ARBA00023136"/>
    </source>
</evidence>
<comment type="caution">
    <text evidence="14">The sequence shown here is derived from an EMBL/GenBank/DDBJ whole genome shotgun (WGS) entry which is preliminary data.</text>
</comment>
<evidence type="ECO:0000256" key="8">
    <source>
        <dbReference type="ARBA" id="ARBA00023065"/>
    </source>
</evidence>
<name>A0A948W6F9_UNCEI</name>
<dbReference type="InterPro" id="IPR023011">
    <property type="entry name" value="ATP_synth_F0_asu_AS"/>
</dbReference>
<dbReference type="PRINTS" id="PR00123">
    <property type="entry name" value="ATPASEA"/>
</dbReference>
<keyword evidence="6 11" id="KW-0375">Hydrogen ion transport</keyword>
<comment type="subcellular location">
    <subcellularLocation>
        <location evidence="11 12">Cell membrane</location>
        <topology evidence="11 12">Multi-pass membrane protein</topology>
    </subcellularLocation>
    <subcellularLocation>
        <location evidence="1">Membrane</location>
        <topology evidence="1">Multi-pass membrane protein</topology>
    </subcellularLocation>
</comment>
<evidence type="ECO:0000313" key="14">
    <source>
        <dbReference type="EMBL" id="MBU2691090.1"/>
    </source>
</evidence>
<evidence type="ECO:0000256" key="2">
    <source>
        <dbReference type="ARBA" id="ARBA00006810"/>
    </source>
</evidence>
<comment type="function">
    <text evidence="11 12">Key component of the proton channel; it plays a direct role in the translocation of protons across the membrane.</text>
</comment>
<dbReference type="Pfam" id="PF00119">
    <property type="entry name" value="ATP-synt_A"/>
    <property type="match status" value="1"/>
</dbReference>
<gene>
    <name evidence="11 14" type="primary">atpB</name>
    <name evidence="14" type="ORF">KJ970_09180</name>
</gene>
<keyword evidence="3 11" id="KW-0813">Transport</keyword>
<feature type="transmembrane region" description="Helical" evidence="11">
    <location>
        <begin position="230"/>
        <end position="252"/>
    </location>
</feature>
<dbReference type="HAMAP" id="MF_01393">
    <property type="entry name" value="ATP_synth_a_bact"/>
    <property type="match status" value="1"/>
</dbReference>
<evidence type="ECO:0000256" key="12">
    <source>
        <dbReference type="RuleBase" id="RU000483"/>
    </source>
</evidence>
<dbReference type="InterPro" id="IPR035908">
    <property type="entry name" value="F0_ATP_A_sf"/>
</dbReference>
<feature type="transmembrane region" description="Helical" evidence="11">
    <location>
        <begin position="154"/>
        <end position="173"/>
    </location>
</feature>
<proteinExistence type="inferred from homology"/>
<dbReference type="PANTHER" id="PTHR42823">
    <property type="entry name" value="ATP SYNTHASE SUBUNIT A, CHLOROPLASTIC"/>
    <property type="match status" value="1"/>
</dbReference>
<keyword evidence="11" id="KW-1003">Cell membrane</keyword>
<feature type="transmembrane region" description="Helical" evidence="11">
    <location>
        <begin position="125"/>
        <end position="147"/>
    </location>
</feature>
<accession>A0A948W6F9</accession>
<dbReference type="Gene3D" id="1.20.120.220">
    <property type="entry name" value="ATP synthase, F0 complex, subunit A"/>
    <property type="match status" value="1"/>
</dbReference>
<dbReference type="PROSITE" id="PS00449">
    <property type="entry name" value="ATPASE_A"/>
    <property type="match status" value="1"/>
</dbReference>
<reference evidence="14" key="1">
    <citation type="submission" date="2021-05" db="EMBL/GenBank/DDBJ databases">
        <title>Energy efficiency and biological interactions define the core microbiome of deep oligotrophic groundwater.</title>
        <authorList>
            <person name="Mehrshad M."/>
            <person name="Lopez-Fernandez M."/>
            <person name="Bell E."/>
            <person name="Bernier-Latmani R."/>
            <person name="Bertilsson S."/>
            <person name="Dopson M."/>
        </authorList>
    </citation>
    <scope>NUCLEOTIDE SEQUENCE</scope>
    <source>
        <strain evidence="14">Modern_marine.mb.64</strain>
    </source>
</reference>
<evidence type="ECO:0000256" key="6">
    <source>
        <dbReference type="ARBA" id="ARBA00022781"/>
    </source>
</evidence>
<evidence type="ECO:0000256" key="7">
    <source>
        <dbReference type="ARBA" id="ARBA00022989"/>
    </source>
</evidence>
<keyword evidence="13" id="KW-0732">Signal</keyword>
<protein>
    <recommendedName>
        <fullName evidence="11 12">ATP synthase subunit a</fullName>
    </recommendedName>
    <alternativeName>
        <fullName evidence="11">ATP synthase F0 sector subunit a</fullName>
    </alternativeName>
    <alternativeName>
        <fullName evidence="11">F-ATPase subunit 6</fullName>
    </alternativeName>
</protein>
<evidence type="ECO:0000256" key="1">
    <source>
        <dbReference type="ARBA" id="ARBA00004141"/>
    </source>
</evidence>
<dbReference type="GO" id="GO:0045259">
    <property type="term" value="C:proton-transporting ATP synthase complex"/>
    <property type="evidence" value="ECO:0007669"/>
    <property type="project" value="UniProtKB-KW"/>
</dbReference>
<keyword evidence="9 11" id="KW-0472">Membrane</keyword>
<dbReference type="GO" id="GO:0042777">
    <property type="term" value="P:proton motive force-driven plasma membrane ATP synthesis"/>
    <property type="evidence" value="ECO:0007669"/>
    <property type="project" value="TreeGrafter"/>
</dbReference>
<evidence type="ECO:0000256" key="5">
    <source>
        <dbReference type="ARBA" id="ARBA00022692"/>
    </source>
</evidence>
<dbReference type="CDD" id="cd00310">
    <property type="entry name" value="ATP-synt_Fo_a_6"/>
    <property type="match status" value="1"/>
</dbReference>
<keyword evidence="10 11" id="KW-0066">ATP synthesis</keyword>
<feature type="chain" id="PRO_5037163051" description="ATP synthase subunit a" evidence="13">
    <location>
        <begin position="35"/>
        <end position="300"/>
    </location>
</feature>
<dbReference type="Proteomes" id="UP000777784">
    <property type="component" value="Unassembled WGS sequence"/>
</dbReference>
<feature type="transmembrane region" description="Helical" evidence="11">
    <location>
        <begin position="258"/>
        <end position="281"/>
    </location>
</feature>
<feature type="signal peptide" evidence="13">
    <location>
        <begin position="1"/>
        <end position="34"/>
    </location>
</feature>
<keyword evidence="4 11" id="KW-0138">CF(0)</keyword>
<evidence type="ECO:0000256" key="10">
    <source>
        <dbReference type="ARBA" id="ARBA00023310"/>
    </source>
</evidence>
<dbReference type="InterPro" id="IPR000568">
    <property type="entry name" value="ATP_synth_F0_asu"/>
</dbReference>
<dbReference type="GO" id="GO:0005886">
    <property type="term" value="C:plasma membrane"/>
    <property type="evidence" value="ECO:0007669"/>
    <property type="project" value="UniProtKB-SubCell"/>
</dbReference>
<evidence type="ECO:0000256" key="4">
    <source>
        <dbReference type="ARBA" id="ARBA00022547"/>
    </source>
</evidence>
<sequence>MLKKVPMRIGSKLPPSLGSLALLLTAIFPGSAWASSEEGEISTHLPTIITILEKIFGSTGWIGFLHKWENVLFALVVVVFMVVMSHLAIRKRALIPGPLQNLVEMMVEKFADFIEGILGKEGRHFVPFLGTLFFYILFMNLLGLIPLMKSSTSVFNTTIALAISVFVYVQYTGIRRLGIVKFLHHLAGEPEDVIGWSMVPLMLPLHIIGEFAKPMSLGLRLFGNIMGEDILLAVFLGLGVMTLKFLPIPVGVPFHLPFIFLAILTSAVQALVFTLLSTIYISQVLPHDHEDEHEHEHEAP</sequence>
<keyword evidence="7 11" id="KW-1133">Transmembrane helix</keyword>
<comment type="similarity">
    <text evidence="2 11 12">Belongs to the ATPase A chain family.</text>
</comment>
<feature type="transmembrane region" description="Helical" evidence="11">
    <location>
        <begin position="71"/>
        <end position="89"/>
    </location>
</feature>